<feature type="domain" description="Rhodopsin" evidence="8">
    <location>
        <begin position="57"/>
        <end position="302"/>
    </location>
</feature>
<evidence type="ECO:0000256" key="1">
    <source>
        <dbReference type="ARBA" id="ARBA00004141"/>
    </source>
</evidence>
<feature type="region of interest" description="Disordered" evidence="6">
    <location>
        <begin position="369"/>
        <end position="388"/>
    </location>
</feature>
<dbReference type="GO" id="GO:0016020">
    <property type="term" value="C:membrane"/>
    <property type="evidence" value="ECO:0007669"/>
    <property type="project" value="UniProtKB-SubCell"/>
</dbReference>
<dbReference type="PANTHER" id="PTHR33048">
    <property type="entry name" value="PTH11-LIKE INTEGRAL MEMBRANE PROTEIN (AFU_ORTHOLOGUE AFUA_5G11245)"/>
    <property type="match status" value="1"/>
</dbReference>
<evidence type="ECO:0000256" key="4">
    <source>
        <dbReference type="ARBA" id="ARBA00023136"/>
    </source>
</evidence>
<proteinExistence type="inferred from homology"/>
<evidence type="ECO:0000256" key="3">
    <source>
        <dbReference type="ARBA" id="ARBA00022989"/>
    </source>
</evidence>
<feature type="transmembrane region" description="Helical" evidence="7">
    <location>
        <begin position="240"/>
        <end position="262"/>
    </location>
</feature>
<evidence type="ECO:0000256" key="2">
    <source>
        <dbReference type="ARBA" id="ARBA00022692"/>
    </source>
</evidence>
<feature type="transmembrane region" description="Helical" evidence="7">
    <location>
        <begin position="161"/>
        <end position="180"/>
    </location>
</feature>
<feature type="transmembrane region" description="Helical" evidence="7">
    <location>
        <begin position="282"/>
        <end position="302"/>
    </location>
</feature>
<evidence type="ECO:0000256" key="5">
    <source>
        <dbReference type="ARBA" id="ARBA00038359"/>
    </source>
</evidence>
<evidence type="ECO:0000259" key="8">
    <source>
        <dbReference type="Pfam" id="PF20684"/>
    </source>
</evidence>
<dbReference type="Pfam" id="PF20684">
    <property type="entry name" value="Fung_rhodopsin"/>
    <property type="match status" value="1"/>
</dbReference>
<comment type="similarity">
    <text evidence="5">Belongs to the SAT4 family.</text>
</comment>
<feature type="transmembrane region" description="Helical" evidence="7">
    <location>
        <begin position="206"/>
        <end position="228"/>
    </location>
</feature>
<evidence type="ECO:0000313" key="9">
    <source>
        <dbReference type="EMBL" id="CAI6334862.1"/>
    </source>
</evidence>
<feature type="compositionally biased region" description="Polar residues" evidence="6">
    <location>
        <begin position="374"/>
        <end position="388"/>
    </location>
</feature>
<gene>
    <name evidence="9" type="ORF">PDIGIT_LOCUS7931</name>
</gene>
<keyword evidence="2 7" id="KW-0812">Transmembrane</keyword>
<feature type="transmembrane region" description="Helical" evidence="7">
    <location>
        <begin position="129"/>
        <end position="149"/>
    </location>
</feature>
<feature type="transmembrane region" description="Helical" evidence="7">
    <location>
        <begin position="72"/>
        <end position="90"/>
    </location>
</feature>
<dbReference type="InterPro" id="IPR049326">
    <property type="entry name" value="Rhodopsin_dom_fungi"/>
</dbReference>
<dbReference type="OrthoDB" id="444631at2759"/>
<sequence length="428" mass="47886">MAAPPSLAQLISTLPDHVAYNPERARIAAASAKISQRAAEILAGCCAAVALLAVCGRVLFQLKKRGKLFADDFLVIFATCCLATSTGLFYKLSPSLFMTDALRANRENLAMYSSKEATAMLAMHEYIEAFITFAWTANYAVKLSFLVFFRQLVRDVSGRLTIMWWFVLAFTIVSWIFSILNKYIACSVSGTRCSAYPKMTNVLMPTGWTCFALDVASDVGIVLIPILLLRNSFLRLSQKLRILAFLCLNVFCIALALSRIVASAYHADGQIVFRIVHTHFLLHIQACVAVLMGGVTAFRTIFASHFRERENQRSAFHNRMRSWFKRPESSPNEALGENEKQRKGRFLPVSISRGTIRGLRTFIRRNGREKGHTTCESTENGSQDGSLQSYHNYMKGEIRRIDPEPESTGKIVILEQPPSPALYGHDFA</sequence>
<comment type="caution">
    <text evidence="9">The sequence shown here is derived from an EMBL/GenBank/DDBJ whole genome shotgun (WGS) entry which is preliminary data.</text>
</comment>
<keyword evidence="4 7" id="KW-0472">Membrane</keyword>
<dbReference type="AlphaFoldDB" id="A0A9W4UHM0"/>
<accession>A0A9W4UHM0</accession>
<comment type="subcellular location">
    <subcellularLocation>
        <location evidence="1">Membrane</location>
        <topology evidence="1">Multi-pass membrane protein</topology>
    </subcellularLocation>
</comment>
<evidence type="ECO:0000256" key="7">
    <source>
        <dbReference type="SAM" id="Phobius"/>
    </source>
</evidence>
<reference evidence="9" key="1">
    <citation type="submission" date="2023-01" db="EMBL/GenBank/DDBJ databases">
        <authorList>
            <person name="Van Ghelder C."/>
            <person name="Rancurel C."/>
        </authorList>
    </citation>
    <scope>NUCLEOTIDE SEQUENCE</scope>
    <source>
        <strain evidence="9">CNCM I-4278</strain>
    </source>
</reference>
<organism evidence="9 10">
    <name type="scientific">Periconia digitata</name>
    <dbReference type="NCBI Taxonomy" id="1303443"/>
    <lineage>
        <taxon>Eukaryota</taxon>
        <taxon>Fungi</taxon>
        <taxon>Dikarya</taxon>
        <taxon>Ascomycota</taxon>
        <taxon>Pezizomycotina</taxon>
        <taxon>Dothideomycetes</taxon>
        <taxon>Pleosporomycetidae</taxon>
        <taxon>Pleosporales</taxon>
        <taxon>Massarineae</taxon>
        <taxon>Periconiaceae</taxon>
        <taxon>Periconia</taxon>
    </lineage>
</organism>
<evidence type="ECO:0000256" key="6">
    <source>
        <dbReference type="SAM" id="MobiDB-lite"/>
    </source>
</evidence>
<dbReference type="EMBL" id="CAOQHR010000005">
    <property type="protein sequence ID" value="CAI6334862.1"/>
    <property type="molecule type" value="Genomic_DNA"/>
</dbReference>
<feature type="transmembrane region" description="Helical" evidence="7">
    <location>
        <begin position="41"/>
        <end position="60"/>
    </location>
</feature>
<keyword evidence="3 7" id="KW-1133">Transmembrane helix</keyword>
<dbReference type="PANTHER" id="PTHR33048:SF92">
    <property type="entry name" value="INTEGRAL MEMBRANE PROTEIN"/>
    <property type="match status" value="1"/>
</dbReference>
<dbReference type="InterPro" id="IPR052337">
    <property type="entry name" value="SAT4-like"/>
</dbReference>
<keyword evidence="10" id="KW-1185">Reference proteome</keyword>
<name>A0A9W4UHM0_9PLEO</name>
<protein>
    <recommendedName>
        <fullName evidence="8">Rhodopsin domain-containing protein</fullName>
    </recommendedName>
</protein>
<dbReference type="Proteomes" id="UP001152607">
    <property type="component" value="Unassembled WGS sequence"/>
</dbReference>
<evidence type="ECO:0000313" key="10">
    <source>
        <dbReference type="Proteomes" id="UP001152607"/>
    </source>
</evidence>